<comment type="caution">
    <text evidence="5">The sequence shown here is derived from an EMBL/GenBank/DDBJ whole genome shotgun (WGS) entry which is preliminary data.</text>
</comment>
<evidence type="ECO:0000313" key="6">
    <source>
        <dbReference type="Proteomes" id="UP000683139"/>
    </source>
</evidence>
<name>A0A920CY85_9BACL</name>
<evidence type="ECO:0000313" key="5">
    <source>
        <dbReference type="EMBL" id="GIP16103.1"/>
    </source>
</evidence>
<proteinExistence type="predicted"/>
<evidence type="ECO:0000256" key="3">
    <source>
        <dbReference type="ARBA" id="ARBA00048505"/>
    </source>
</evidence>
<accession>A0A920CY85</accession>
<dbReference type="SUPFAM" id="SSF56281">
    <property type="entry name" value="Metallo-hydrolase/oxidoreductase"/>
    <property type="match status" value="1"/>
</dbReference>
<dbReference type="InterPro" id="IPR052159">
    <property type="entry name" value="Competence_DNA_uptake"/>
</dbReference>
<feature type="domain" description="Metallo-beta-lactamase" evidence="4">
    <location>
        <begin position="26"/>
        <end position="87"/>
    </location>
</feature>
<comment type="function">
    <text evidence="2">Counteracts the endogenous Pycsar antiviral defense system. Phosphodiesterase that enables metal-dependent hydrolysis of host cyclic nucleotide Pycsar defense signals such as cCMP and cUMP.</text>
</comment>
<dbReference type="PANTHER" id="PTHR30619:SF1">
    <property type="entry name" value="RECOMBINATION PROTEIN 2"/>
    <property type="match status" value="1"/>
</dbReference>
<dbReference type="InterPro" id="IPR001279">
    <property type="entry name" value="Metallo-B-lactamas"/>
</dbReference>
<dbReference type="InterPro" id="IPR036866">
    <property type="entry name" value="RibonucZ/Hydroxyglut_hydro"/>
</dbReference>
<dbReference type="AlphaFoldDB" id="A0A920CY85"/>
<dbReference type="Pfam" id="PF00753">
    <property type="entry name" value="Lactamase_B"/>
    <property type="match status" value="1"/>
</dbReference>
<dbReference type="Gene3D" id="3.60.15.10">
    <property type="entry name" value="Ribonuclease Z/Hydroxyacylglutathione hydrolase-like"/>
    <property type="match status" value="1"/>
</dbReference>
<comment type="catalytic activity">
    <reaction evidence="1">
        <text>3',5'-cyclic CMP + H2O = CMP + H(+)</text>
        <dbReference type="Rhea" id="RHEA:72675"/>
        <dbReference type="ChEBI" id="CHEBI:15377"/>
        <dbReference type="ChEBI" id="CHEBI:15378"/>
        <dbReference type="ChEBI" id="CHEBI:58003"/>
        <dbReference type="ChEBI" id="CHEBI:60377"/>
    </reaction>
    <physiologicalReaction direction="left-to-right" evidence="1">
        <dbReference type="Rhea" id="RHEA:72676"/>
    </physiologicalReaction>
</comment>
<organism evidence="5 6">
    <name type="scientific">Paenibacillus montaniterrae</name>
    <dbReference type="NCBI Taxonomy" id="429341"/>
    <lineage>
        <taxon>Bacteria</taxon>
        <taxon>Bacillati</taxon>
        <taxon>Bacillota</taxon>
        <taxon>Bacilli</taxon>
        <taxon>Bacillales</taxon>
        <taxon>Paenibacillaceae</taxon>
        <taxon>Paenibacillus</taxon>
    </lineage>
</organism>
<dbReference type="EMBL" id="BOSE01000002">
    <property type="protein sequence ID" value="GIP16103.1"/>
    <property type="molecule type" value="Genomic_DNA"/>
</dbReference>
<dbReference type="PANTHER" id="PTHR30619">
    <property type="entry name" value="DNA INTERNALIZATION/COMPETENCE PROTEIN COMEC/REC2"/>
    <property type="match status" value="1"/>
</dbReference>
<evidence type="ECO:0000259" key="4">
    <source>
        <dbReference type="Pfam" id="PF00753"/>
    </source>
</evidence>
<reference evidence="5" key="1">
    <citation type="submission" date="2021-03" db="EMBL/GenBank/DDBJ databases">
        <title>Antimicrobial resistance genes in bacteria isolated from Japanese honey, and their potential for conferring macrolide and lincosamide resistance in the American foulbrood pathogen Paenibacillus larvae.</title>
        <authorList>
            <person name="Okamoto M."/>
            <person name="Kumagai M."/>
            <person name="Kanamori H."/>
            <person name="Takamatsu D."/>
        </authorList>
    </citation>
    <scope>NUCLEOTIDE SEQUENCE</scope>
    <source>
        <strain evidence="5">J40TS1</strain>
    </source>
</reference>
<dbReference type="RefSeq" id="WP_213514338.1">
    <property type="nucleotide sequence ID" value="NZ_BOSE01000002.1"/>
</dbReference>
<comment type="catalytic activity">
    <reaction evidence="3">
        <text>3',5'-cyclic UMP + H2O = UMP + H(+)</text>
        <dbReference type="Rhea" id="RHEA:70575"/>
        <dbReference type="ChEBI" id="CHEBI:15377"/>
        <dbReference type="ChEBI" id="CHEBI:15378"/>
        <dbReference type="ChEBI" id="CHEBI:57865"/>
        <dbReference type="ChEBI" id="CHEBI:184387"/>
    </reaction>
    <physiologicalReaction direction="left-to-right" evidence="3">
        <dbReference type="Rhea" id="RHEA:70576"/>
    </physiologicalReaction>
</comment>
<protein>
    <recommendedName>
        <fullName evidence="4">Metallo-beta-lactamase domain-containing protein</fullName>
    </recommendedName>
</protein>
<sequence>MKCVVDFLNVGFGEATVVRMVDAERSFCLVVDGGDVDPLTNPRRCSLEQYMKEQAIERIDVLIITHFHRDHIGGLLAVIGKVTIGQIWLHVMLPAHILQSGLDNDSTPLLASLTLYKELLNQAKRLAIPIKLVKEPHCFYEQGISFKLLMPNSERLQMLEDELNKLDIERLDQQQERLNDIDRLLNETALALLIRSAGKSAVLLTSDVGLDFWQPYMSEIGQVHVVQAPHHGDARHISQQWLGQLSPQIVIVSADDEGTYQLPQQQFEDMVRAHSQAEVYYTEAATTTHSIIRIDVNEWRLELVE</sequence>
<dbReference type="Proteomes" id="UP000683139">
    <property type="component" value="Unassembled WGS sequence"/>
</dbReference>
<evidence type="ECO:0000256" key="2">
    <source>
        <dbReference type="ARBA" id="ARBA00034301"/>
    </source>
</evidence>
<keyword evidence="6" id="KW-1185">Reference proteome</keyword>
<evidence type="ECO:0000256" key="1">
    <source>
        <dbReference type="ARBA" id="ARBA00034221"/>
    </source>
</evidence>
<gene>
    <name evidence="5" type="ORF">J40TS1_17450</name>
</gene>